<dbReference type="SUPFAM" id="SSF52047">
    <property type="entry name" value="RNI-like"/>
    <property type="match status" value="1"/>
</dbReference>
<proteinExistence type="predicted"/>
<name>A0A6A3F810_9STRA</name>
<protein>
    <submittedName>
        <fullName evidence="1">Uncharacterized protein</fullName>
    </submittedName>
</protein>
<dbReference type="EMBL" id="QXGF01000456">
    <property type="protein sequence ID" value="KAE8939930.1"/>
    <property type="molecule type" value="Genomic_DNA"/>
</dbReference>
<dbReference type="Proteomes" id="UP000429523">
    <property type="component" value="Unassembled WGS sequence"/>
</dbReference>
<evidence type="ECO:0000313" key="1">
    <source>
        <dbReference type="EMBL" id="KAE8939930.1"/>
    </source>
</evidence>
<reference evidence="3 4" key="1">
    <citation type="submission" date="2018-08" db="EMBL/GenBank/DDBJ databases">
        <title>Genomic investigation of the strawberry pathogen Phytophthora fragariae indicates pathogenicity is determined by transcriptional variation in three key races.</title>
        <authorList>
            <person name="Adams T.M."/>
            <person name="Armitage A.D."/>
            <person name="Sobczyk M.K."/>
            <person name="Bates H.J."/>
            <person name="Dunwell J.M."/>
            <person name="Nellist C.F."/>
            <person name="Harrison R.J."/>
        </authorList>
    </citation>
    <scope>NUCLEOTIDE SEQUENCE [LARGE SCALE GENOMIC DNA]</scope>
    <source>
        <strain evidence="2 4">BC-1</strain>
        <strain evidence="1 3">NOV-9</strain>
    </source>
</reference>
<evidence type="ECO:0000313" key="3">
    <source>
        <dbReference type="Proteomes" id="UP000429523"/>
    </source>
</evidence>
<dbReference type="Proteomes" id="UP000440367">
    <property type="component" value="Unassembled WGS sequence"/>
</dbReference>
<dbReference type="Gene3D" id="3.80.10.10">
    <property type="entry name" value="Ribonuclease Inhibitor"/>
    <property type="match status" value="1"/>
</dbReference>
<evidence type="ECO:0000313" key="2">
    <source>
        <dbReference type="EMBL" id="KAE9239147.1"/>
    </source>
</evidence>
<evidence type="ECO:0000313" key="4">
    <source>
        <dbReference type="Proteomes" id="UP000440367"/>
    </source>
</evidence>
<gene>
    <name evidence="2" type="ORF">PF002_g10416</name>
    <name evidence="1" type="ORF">PF009_g10234</name>
</gene>
<dbReference type="InterPro" id="IPR032675">
    <property type="entry name" value="LRR_dom_sf"/>
</dbReference>
<organism evidence="1 3">
    <name type="scientific">Phytophthora fragariae</name>
    <dbReference type="NCBI Taxonomy" id="53985"/>
    <lineage>
        <taxon>Eukaryota</taxon>
        <taxon>Sar</taxon>
        <taxon>Stramenopiles</taxon>
        <taxon>Oomycota</taxon>
        <taxon>Peronosporomycetes</taxon>
        <taxon>Peronosporales</taxon>
        <taxon>Peronosporaceae</taxon>
        <taxon>Phytophthora</taxon>
    </lineage>
</organism>
<accession>A0A6A3F810</accession>
<dbReference type="EMBL" id="QXGD01000455">
    <property type="protein sequence ID" value="KAE9239147.1"/>
    <property type="molecule type" value="Genomic_DNA"/>
</dbReference>
<dbReference type="AlphaFoldDB" id="A0A6A3F810"/>
<comment type="caution">
    <text evidence="1">The sequence shown here is derived from an EMBL/GenBank/DDBJ whole genome shotgun (WGS) entry which is preliminary data.</text>
</comment>
<sequence>MELALQHLVTPAQFAAIIQAVAAKGSVIREFRVSMGHFDRDFFTVEALRPERLEQVEIDWATIFGFMPRLRRLDLVGVPLLSRHFDNILEAASTSCPYVEFLILPWKGDIMQSVSGCERVKLTVLCSAMETWYVKGRCGGLQLLALPSCKEKNSLPFRSSKYLFDALARFCPGIEYVAKHQLINLLRTDYYDDKWALSLETWKTFNASCTALKTSHWRVVPFADPFFRVFGYHVKPQLKTLAIWSNPTWNYKRCLQELEGSTLAEARECPGYGVLATDVAAVMKACPALTRLFIEIHHLGGYRTDEFYEDVEVYGDVFWAAVARHCPDLKEIRVSNCSDHDDIHIIFVKTLTDRALMHLAGLPYLLECSLPPGRVTGRSIFEYIRCVSNTKNLVGNKRSILIGIGGITRNPVEMPTFYLEIVELLKLLAEIDEKSLGAASCHPKPCARVDHPYEFCPNFAWFDTYIRDEVRPLLKTVQGKHPSLKVDIDTSGSEIDKMKLRWVS</sequence>